<evidence type="ECO:0000313" key="2">
    <source>
        <dbReference type="Proteomes" id="UP000224460"/>
    </source>
</evidence>
<name>A0AC61DCX9_9FIRM</name>
<organism evidence="1 2">
    <name type="scientific">Sporanaerobium hydrogeniformans</name>
    <dbReference type="NCBI Taxonomy" id="3072179"/>
    <lineage>
        <taxon>Bacteria</taxon>
        <taxon>Bacillati</taxon>
        <taxon>Bacillota</taxon>
        <taxon>Clostridia</taxon>
        <taxon>Lachnospirales</taxon>
        <taxon>Lachnospiraceae</taxon>
        <taxon>Sporanaerobium</taxon>
    </lineage>
</organism>
<evidence type="ECO:0000313" key="1">
    <source>
        <dbReference type="EMBL" id="PHV71056.1"/>
    </source>
</evidence>
<reference evidence="1" key="1">
    <citation type="submission" date="2017-10" db="EMBL/GenBank/DDBJ databases">
        <title>Genome sequence of cellulolytic Lachnospiraceae bacterium XHS1971 isolated from hotspring sediment.</title>
        <authorList>
            <person name="Vasudevan G."/>
            <person name="Joshi A.J."/>
            <person name="Hivarkar S."/>
            <person name="Lanjekar V.B."/>
            <person name="Dhakephalkar P.K."/>
            <person name="Dagar S."/>
        </authorList>
    </citation>
    <scope>NUCLEOTIDE SEQUENCE</scope>
    <source>
        <strain evidence="1">XHS1971</strain>
    </source>
</reference>
<gene>
    <name evidence="1" type="ORF">CS063_06895</name>
</gene>
<comment type="caution">
    <text evidence="1">The sequence shown here is derived from an EMBL/GenBank/DDBJ whole genome shotgun (WGS) entry which is preliminary data.</text>
</comment>
<proteinExistence type="predicted"/>
<accession>A0AC61DCX9</accession>
<protein>
    <submittedName>
        <fullName evidence="1">Peptidoglycan glycosyltransferase</fullName>
    </submittedName>
</protein>
<dbReference type="Proteomes" id="UP000224460">
    <property type="component" value="Unassembled WGS sequence"/>
</dbReference>
<dbReference type="EMBL" id="PEDL01000005">
    <property type="protein sequence ID" value="PHV71056.1"/>
    <property type="molecule type" value="Genomic_DNA"/>
</dbReference>
<sequence length="497" mass="55674">MTKKKEKIPFKPIKENAKIYQKSRPKKPITSLENNMRYTGLVGGMYISLFMLLIGYLVYFTAFKQKQIATHPYNTRLNVMEEEVVRGNIYDANGELLAINKEGIRYYPQGNLYAHAVGYAQMGKTGMEAVANTQLLYPDYSFTSLFKNAFQNEKFEGRNVVLTLDQRYQEAAAEALGDYKGGVVVLEPSTGKVKAMYSSPTFNPNNLKENWEELRQDTERSPLVNRATSGLYPPGSIFKTLTALAFLEEKGENAYDFTYTCEGEIKGEDYTIQCYNKTKHGKVDLKQAFAVSCNTYFVKLTQEMPIENLKAMAEKCGFNEVLAFDMDHAMSRYQLLASDTAFEKAATYIGQGKTLVSPLHMAMLAGAIANDGILMKPYLLDRATNQKGTDKMKVLPQYVSAILDEKLAKQMQELMRQVVKEGTGSKLARKNIQVAGKTGTAQNETGKDHSWFMGFATALDNSKEPIAFAIIVENGGKGAKALDVTNRLLQVYEKIEE</sequence>
<keyword evidence="2" id="KW-1185">Reference proteome</keyword>